<organism evidence="1">
    <name type="scientific">human gut metagenome</name>
    <dbReference type="NCBI Taxonomy" id="408170"/>
    <lineage>
        <taxon>unclassified sequences</taxon>
        <taxon>metagenomes</taxon>
        <taxon>organismal metagenomes</taxon>
    </lineage>
</organism>
<evidence type="ECO:0000313" key="1">
    <source>
        <dbReference type="EMBL" id="ETJ33479.1"/>
    </source>
</evidence>
<sequence length="84" mass="9836">PLSEIRTRCETLLQTAQNTISRDFTLRFAELESTLCRVLTDVIRPIEQQIKMELSEKSIHACRNRFIDLLCQNFSHLLAIKIDF</sequence>
<dbReference type="EMBL" id="AZMM01012062">
    <property type="protein sequence ID" value="ETJ33479.1"/>
    <property type="molecule type" value="Genomic_DNA"/>
</dbReference>
<comment type="caution">
    <text evidence="1">The sequence shown here is derived from an EMBL/GenBank/DDBJ whole genome shotgun (WGS) entry which is preliminary data.</text>
</comment>
<accession>W1XX93</accession>
<reference evidence="1" key="1">
    <citation type="submission" date="2013-12" db="EMBL/GenBank/DDBJ databases">
        <title>A Varibaculum cambriense genome reconstructed from a premature infant gut community with otherwise low bacterial novelty that shifts toward anaerobic metabolism during the third week of life.</title>
        <authorList>
            <person name="Brown C.T."/>
            <person name="Sharon I."/>
            <person name="Thomas B.C."/>
            <person name="Castelle C.J."/>
            <person name="Morowitz M.J."/>
            <person name="Banfield J.F."/>
        </authorList>
    </citation>
    <scope>NUCLEOTIDE SEQUENCE</scope>
</reference>
<protein>
    <submittedName>
        <fullName evidence="1">Uncharacterized protein</fullName>
    </submittedName>
</protein>
<feature type="non-terminal residue" evidence="1">
    <location>
        <position position="84"/>
    </location>
</feature>
<proteinExistence type="predicted"/>
<dbReference type="AlphaFoldDB" id="W1XX93"/>
<feature type="non-terminal residue" evidence="1">
    <location>
        <position position="1"/>
    </location>
</feature>
<name>W1XX93_9ZZZZ</name>
<gene>
    <name evidence="1" type="ORF">Q604_UNBC12062G0001</name>
</gene>